<dbReference type="Proteomes" id="UP000245680">
    <property type="component" value="Unassembled WGS sequence"/>
</dbReference>
<dbReference type="PANTHER" id="PTHR36057">
    <property type="match status" value="1"/>
</dbReference>
<accession>A0A2V2LHY1</accession>
<name>A0A2V2LHY1_9RHOB</name>
<dbReference type="InterPro" id="IPR036249">
    <property type="entry name" value="Thioredoxin-like_sf"/>
</dbReference>
<organism evidence="2 3">
    <name type="scientific">Meridianimarinicoccus roseus</name>
    <dbReference type="NCBI Taxonomy" id="2072018"/>
    <lineage>
        <taxon>Bacteria</taxon>
        <taxon>Pseudomonadati</taxon>
        <taxon>Pseudomonadota</taxon>
        <taxon>Alphaproteobacteria</taxon>
        <taxon>Rhodobacterales</taxon>
        <taxon>Paracoccaceae</taxon>
        <taxon>Meridianimarinicoccus</taxon>
    </lineage>
</organism>
<dbReference type="SUPFAM" id="SSF52833">
    <property type="entry name" value="Thioredoxin-like"/>
    <property type="match status" value="1"/>
</dbReference>
<gene>
    <name evidence="2" type="ORF">DKT77_08085</name>
</gene>
<keyword evidence="3" id="KW-1185">Reference proteome</keyword>
<dbReference type="PROSITE" id="PS51257">
    <property type="entry name" value="PROKAR_LIPOPROTEIN"/>
    <property type="match status" value="1"/>
</dbReference>
<protein>
    <submittedName>
        <fullName evidence="2">DUF1223 domain-containing protein</fullName>
    </submittedName>
</protein>
<reference evidence="2 3" key="1">
    <citation type="submission" date="2018-05" db="EMBL/GenBank/DDBJ databases">
        <title>Rhodobacteraceae gen. nov., sp. nov. isolated from sea water.</title>
        <authorList>
            <person name="Ren Y."/>
        </authorList>
    </citation>
    <scope>NUCLEOTIDE SEQUENCE [LARGE SCALE GENOMIC DNA]</scope>
    <source>
        <strain evidence="2 3">TG-679</strain>
    </source>
</reference>
<dbReference type="AlphaFoldDB" id="A0A2V2LHY1"/>
<comment type="caution">
    <text evidence="2">The sequence shown here is derived from an EMBL/GenBank/DDBJ whole genome shotgun (WGS) entry which is preliminary data.</text>
</comment>
<evidence type="ECO:0000256" key="1">
    <source>
        <dbReference type="SAM" id="SignalP"/>
    </source>
</evidence>
<dbReference type="OrthoDB" id="9808254at2"/>
<evidence type="ECO:0000313" key="2">
    <source>
        <dbReference type="EMBL" id="PWR03164.1"/>
    </source>
</evidence>
<dbReference type="InterPro" id="IPR010634">
    <property type="entry name" value="DUF1223"/>
</dbReference>
<dbReference type="Pfam" id="PF06764">
    <property type="entry name" value="DUF1223"/>
    <property type="match status" value="1"/>
</dbReference>
<dbReference type="PANTHER" id="PTHR36057:SF1">
    <property type="entry name" value="LIPOPROTEIN LIPID ATTACHMENT SITE-LIKE PROTEIN, PUTATIVE (DUF1223)-RELATED"/>
    <property type="match status" value="1"/>
</dbReference>
<feature type="chain" id="PRO_5016058146" evidence="1">
    <location>
        <begin position="25"/>
        <end position="252"/>
    </location>
</feature>
<keyword evidence="1" id="KW-0732">Signal</keyword>
<dbReference type="EMBL" id="QGKU01000030">
    <property type="protein sequence ID" value="PWR03164.1"/>
    <property type="molecule type" value="Genomic_DNA"/>
</dbReference>
<sequence length="252" mass="26986">MQQLARAWLAGLLAGACAFTGAAAQDGGAVQAEAAPAARAPVVVELFTSQGCVSCPPADELLAELAQRDDVLPLALHVDYWDYIGWEDSFAQAAFTTRQKEYARSAGRRMIYTPQLIVGGHLEVAGYKPNKVLNAIASEKDRPARVRIDVTPAQDGALTVRLTPLRAIDGPARVIALRFRPLAEVHIERGENAGRTLHYANIVTDWTLIGTWDGTAPAEFTLQKPTGPDTLRGAVLVQEDGPGPVLSAARLD</sequence>
<feature type="signal peptide" evidence="1">
    <location>
        <begin position="1"/>
        <end position="24"/>
    </location>
</feature>
<dbReference type="RefSeq" id="WP_109811198.1">
    <property type="nucleotide sequence ID" value="NZ_QGKU01000030.1"/>
</dbReference>
<proteinExistence type="predicted"/>
<evidence type="ECO:0000313" key="3">
    <source>
        <dbReference type="Proteomes" id="UP000245680"/>
    </source>
</evidence>